<dbReference type="AlphaFoldDB" id="A0A1R3X4Q0"/>
<proteinExistence type="predicted"/>
<sequence>MIYPMLLQQGAIPIMHTITQPDNIQQACLFSTDFVEIMHDAQHTMLLVRWLRPVNSHEYRLGIEETGRVLLEMGLQKLLINNQRMGVLTMDDQGWLAAISIRTISQSNLKQLAIISSTNFFQQHTNEKLDRRVKEQTPFFETQYFLIERDGLEWLKGY</sequence>
<gene>
    <name evidence="1" type="ORF">SAMN05444128_1568</name>
</gene>
<name>A0A1R3X4Q0_9BACT</name>
<protein>
    <submittedName>
        <fullName evidence="1">Uncharacterized protein</fullName>
    </submittedName>
</protein>
<dbReference type="EMBL" id="FTPP01000001">
    <property type="protein sequence ID" value="SIT85600.1"/>
    <property type="molecule type" value="Genomic_DNA"/>
</dbReference>
<accession>A0A1R3X4Q0</accession>
<dbReference type="Proteomes" id="UP000187181">
    <property type="component" value="Unassembled WGS sequence"/>
</dbReference>
<evidence type="ECO:0000313" key="2">
    <source>
        <dbReference type="Proteomes" id="UP000187181"/>
    </source>
</evidence>
<organism evidence="1 2">
    <name type="scientific">Pontibacter indicus</name>
    <dbReference type="NCBI Taxonomy" id="1317125"/>
    <lineage>
        <taxon>Bacteria</taxon>
        <taxon>Pseudomonadati</taxon>
        <taxon>Bacteroidota</taxon>
        <taxon>Cytophagia</taxon>
        <taxon>Cytophagales</taxon>
        <taxon>Hymenobacteraceae</taxon>
        <taxon>Pontibacter</taxon>
    </lineage>
</organism>
<reference evidence="2" key="1">
    <citation type="submission" date="2017-01" db="EMBL/GenBank/DDBJ databases">
        <authorList>
            <person name="Varghese N."/>
            <person name="Submissions S."/>
        </authorList>
    </citation>
    <scope>NUCLEOTIDE SEQUENCE [LARGE SCALE GENOMIC DNA]</scope>
    <source>
        <strain evidence="2">LP100</strain>
    </source>
</reference>
<keyword evidence="2" id="KW-1185">Reference proteome</keyword>
<evidence type="ECO:0000313" key="1">
    <source>
        <dbReference type="EMBL" id="SIT85600.1"/>
    </source>
</evidence>